<gene>
    <name evidence="2" type="ORF">SAMN05421540_10211</name>
</gene>
<dbReference type="EMBL" id="FNQF01000002">
    <property type="protein sequence ID" value="SDZ86768.1"/>
    <property type="molecule type" value="Genomic_DNA"/>
</dbReference>
<evidence type="ECO:0000313" key="2">
    <source>
        <dbReference type="EMBL" id="SDZ86768.1"/>
    </source>
</evidence>
<name>A0A1H3WKP6_9FLAO</name>
<feature type="chain" id="PRO_5011564346" evidence="1">
    <location>
        <begin position="31"/>
        <end position="123"/>
    </location>
</feature>
<dbReference type="STRING" id="908615.SAMN05421540_10211"/>
<dbReference type="RefSeq" id="WP_093238847.1">
    <property type="nucleotide sequence ID" value="NZ_FNQF01000002.1"/>
</dbReference>
<organism evidence="2 3">
    <name type="scientific">Psychroflexus halocasei</name>
    <dbReference type="NCBI Taxonomy" id="908615"/>
    <lineage>
        <taxon>Bacteria</taxon>
        <taxon>Pseudomonadati</taxon>
        <taxon>Bacteroidota</taxon>
        <taxon>Flavobacteriia</taxon>
        <taxon>Flavobacteriales</taxon>
        <taxon>Flavobacteriaceae</taxon>
        <taxon>Psychroflexus</taxon>
    </lineage>
</organism>
<evidence type="ECO:0000256" key="1">
    <source>
        <dbReference type="SAM" id="SignalP"/>
    </source>
</evidence>
<keyword evidence="1" id="KW-0732">Signal</keyword>
<dbReference type="AlphaFoldDB" id="A0A1H3WKP6"/>
<dbReference type="Proteomes" id="UP000198820">
    <property type="component" value="Unassembled WGS sequence"/>
</dbReference>
<protein>
    <submittedName>
        <fullName evidence="2">Uncharacterized protein</fullName>
    </submittedName>
</protein>
<keyword evidence="3" id="KW-1185">Reference proteome</keyword>
<evidence type="ECO:0000313" key="3">
    <source>
        <dbReference type="Proteomes" id="UP000198820"/>
    </source>
</evidence>
<sequence>MKSKVGSKYSLLLVLVYCLAVTISSPVNQTADYSHFKDKKQEDRVSAISGNNFFHIAEFDSTLSFSNESLNENYFELSQDFTSDFIAYENHLNANFLDYESRAVNLLIQQRKSNITYPFHCFW</sequence>
<proteinExistence type="predicted"/>
<accession>A0A1H3WKP6</accession>
<reference evidence="2 3" key="1">
    <citation type="submission" date="2016-10" db="EMBL/GenBank/DDBJ databases">
        <authorList>
            <person name="de Groot N.N."/>
        </authorList>
    </citation>
    <scope>NUCLEOTIDE SEQUENCE [LARGE SCALE GENOMIC DNA]</scope>
    <source>
        <strain evidence="2 3">DSM 23581</strain>
    </source>
</reference>
<feature type="signal peptide" evidence="1">
    <location>
        <begin position="1"/>
        <end position="30"/>
    </location>
</feature>